<dbReference type="InterPro" id="IPR038266">
    <property type="entry name" value="NapC/NirT_cytc_sf"/>
</dbReference>
<evidence type="ECO:0000256" key="9">
    <source>
        <dbReference type="ARBA" id="ARBA00022989"/>
    </source>
</evidence>
<gene>
    <name evidence="15" type="ORF">AVCANL283_07525</name>
</gene>
<keyword evidence="9 13" id="KW-1133">Transmembrane helix</keyword>
<evidence type="ECO:0000256" key="5">
    <source>
        <dbReference type="ARBA" id="ARBA00022617"/>
    </source>
</evidence>
<evidence type="ECO:0000256" key="3">
    <source>
        <dbReference type="ARBA" id="ARBA00022448"/>
    </source>
</evidence>
<protein>
    <recommendedName>
        <fullName evidence="12">Cytochrome c-type protein</fullName>
    </recommendedName>
</protein>
<evidence type="ECO:0000256" key="12">
    <source>
        <dbReference type="PIRNR" id="PIRNR000013"/>
    </source>
</evidence>
<organism evidence="15 16">
    <name type="scientific">Campylobacter canadensis</name>
    <dbReference type="NCBI Taxonomy" id="449520"/>
    <lineage>
        <taxon>Bacteria</taxon>
        <taxon>Pseudomonadati</taxon>
        <taxon>Campylobacterota</taxon>
        <taxon>Epsilonproteobacteria</taxon>
        <taxon>Campylobacterales</taxon>
        <taxon>Campylobacteraceae</taxon>
        <taxon>Campylobacter</taxon>
    </lineage>
</organism>
<keyword evidence="3 12" id="KW-0813">Transport</keyword>
<dbReference type="PIRSF" id="PIRSF000013">
    <property type="entry name" value="4_hem_cytochrm_NapC"/>
    <property type="match status" value="1"/>
</dbReference>
<reference evidence="15 16" key="1">
    <citation type="submission" date="2020-07" db="EMBL/GenBank/DDBJ databases">
        <title>Transfer of Campylobacter canadensis to the novel genus Avispirillum gen. nov., that also includes two novel species recovered from migratory waterfowl: Avispirillum anseris sp. nov. and Avispirillum brantae sp. nov.</title>
        <authorList>
            <person name="Miller W.G."/>
            <person name="Chapman M.H."/>
            <person name="Yee E."/>
            <person name="Inglis G.D."/>
        </authorList>
    </citation>
    <scope>NUCLEOTIDE SEQUENCE [LARGE SCALE GENOMIC DNA]</scope>
    <source>
        <strain evidence="15 16">L283</strain>
    </source>
</reference>
<keyword evidence="5 12" id="KW-0349">Heme</keyword>
<evidence type="ECO:0000256" key="1">
    <source>
        <dbReference type="ARBA" id="ARBA00004162"/>
    </source>
</evidence>
<comment type="PTM">
    <text evidence="12">Binds 4 heme groups per subunit.</text>
</comment>
<dbReference type="SUPFAM" id="SSF48695">
    <property type="entry name" value="Multiheme cytochromes"/>
    <property type="match status" value="1"/>
</dbReference>
<evidence type="ECO:0000313" key="16">
    <source>
        <dbReference type="Proteomes" id="UP000786183"/>
    </source>
</evidence>
<dbReference type="PANTHER" id="PTHR30333:SF1">
    <property type="entry name" value="CYTOCHROME C-TYPE PROTEIN NAPC"/>
    <property type="match status" value="1"/>
</dbReference>
<evidence type="ECO:0000313" key="15">
    <source>
        <dbReference type="EMBL" id="MBZ7987943.1"/>
    </source>
</evidence>
<keyword evidence="6 13" id="KW-0812">Transmembrane</keyword>
<keyword evidence="4" id="KW-1003">Cell membrane</keyword>
<sequence length="171" mass="19491">MKKTIIFISSIVVLTLIFVFFSHKAIKMTGGDKFCASCHVMQPMKKSYIKDVHGGNNNLGIKANCVDCHLPHDNMFNYLGTKAYNGIKEFSITALGKDKDINWQDKLEHKKDYVYDSGCMSCHQDITKVNSKNEMQNIMHKRYLDYANELKCVSCHTHVGHDGLRGELNKL</sequence>
<keyword evidence="11 13" id="KW-0472">Membrane</keyword>
<evidence type="ECO:0000256" key="4">
    <source>
        <dbReference type="ARBA" id="ARBA00022475"/>
    </source>
</evidence>
<dbReference type="RefSeq" id="WP_172233087.1">
    <property type="nucleotide sequence ID" value="NZ_CP035946.1"/>
</dbReference>
<comment type="similarity">
    <text evidence="2">Belongs to the NapC/NirT/NrfH family.</text>
</comment>
<evidence type="ECO:0000256" key="8">
    <source>
        <dbReference type="ARBA" id="ARBA00022982"/>
    </source>
</evidence>
<feature type="domain" description="NapC/NirT cytochrome c N-terminal" evidence="14">
    <location>
        <begin position="4"/>
        <end position="162"/>
    </location>
</feature>
<evidence type="ECO:0000259" key="14">
    <source>
        <dbReference type="Pfam" id="PF03264"/>
    </source>
</evidence>
<comment type="caution">
    <text evidence="15">The sequence shown here is derived from an EMBL/GenBank/DDBJ whole genome shotgun (WGS) entry which is preliminary data.</text>
</comment>
<evidence type="ECO:0000256" key="2">
    <source>
        <dbReference type="ARBA" id="ARBA00007395"/>
    </source>
</evidence>
<evidence type="ECO:0000256" key="13">
    <source>
        <dbReference type="SAM" id="Phobius"/>
    </source>
</evidence>
<dbReference type="InterPro" id="IPR024717">
    <property type="entry name" value="NapC/NirT/NrfH"/>
</dbReference>
<evidence type="ECO:0000256" key="10">
    <source>
        <dbReference type="ARBA" id="ARBA00023004"/>
    </source>
</evidence>
<dbReference type="Gene3D" id="1.10.3820.10">
    <property type="entry name" value="Di-heme elbow motif domain"/>
    <property type="match status" value="1"/>
</dbReference>
<evidence type="ECO:0000256" key="11">
    <source>
        <dbReference type="ARBA" id="ARBA00023136"/>
    </source>
</evidence>
<proteinExistence type="inferred from homology"/>
<dbReference type="PANTHER" id="PTHR30333">
    <property type="entry name" value="CYTOCHROME C-TYPE PROTEIN"/>
    <property type="match status" value="1"/>
</dbReference>
<keyword evidence="10 12" id="KW-0408">Iron</keyword>
<dbReference type="EMBL" id="JACGBB010000020">
    <property type="protein sequence ID" value="MBZ7987943.1"/>
    <property type="molecule type" value="Genomic_DNA"/>
</dbReference>
<dbReference type="InterPro" id="IPR051174">
    <property type="entry name" value="Cytochrome_c-type_ET"/>
</dbReference>
<accession>A0ABS7WTT5</accession>
<feature type="transmembrane region" description="Helical" evidence="13">
    <location>
        <begin position="6"/>
        <end position="23"/>
    </location>
</feature>
<evidence type="ECO:0000256" key="6">
    <source>
        <dbReference type="ARBA" id="ARBA00022692"/>
    </source>
</evidence>
<dbReference type="Pfam" id="PF03264">
    <property type="entry name" value="Cytochrom_NNT"/>
    <property type="match status" value="1"/>
</dbReference>
<dbReference type="InterPro" id="IPR036280">
    <property type="entry name" value="Multihaem_cyt_sf"/>
</dbReference>
<dbReference type="InterPro" id="IPR005126">
    <property type="entry name" value="NapC/NirT_cyt_c_N"/>
</dbReference>
<name>A0ABS7WTT5_9BACT</name>
<keyword evidence="7 12" id="KW-0479">Metal-binding</keyword>
<keyword evidence="8 12" id="KW-0249">Electron transport</keyword>
<evidence type="ECO:0000256" key="7">
    <source>
        <dbReference type="ARBA" id="ARBA00022723"/>
    </source>
</evidence>
<comment type="subcellular location">
    <subcellularLocation>
        <location evidence="1">Cell membrane</location>
        <topology evidence="1">Single-pass membrane protein</topology>
    </subcellularLocation>
</comment>
<dbReference type="Proteomes" id="UP000786183">
    <property type="component" value="Unassembled WGS sequence"/>
</dbReference>
<keyword evidence="16" id="KW-1185">Reference proteome</keyword>